<keyword evidence="2" id="KW-1185">Reference proteome</keyword>
<dbReference type="EMBL" id="JAKGCU010000016">
    <property type="protein sequence ID" value="MCF3939928.1"/>
    <property type="molecule type" value="Genomic_DNA"/>
</dbReference>
<name>A0ABS9DLG1_9ACTN</name>
<evidence type="ECO:0000313" key="1">
    <source>
        <dbReference type="EMBL" id="MCF3939928.1"/>
    </source>
</evidence>
<dbReference type="Proteomes" id="UP001108089">
    <property type="component" value="Unassembled WGS sequence"/>
</dbReference>
<organism evidence="1 2">
    <name type="scientific">Gordonia tangerina</name>
    <dbReference type="NCBI Taxonomy" id="2911060"/>
    <lineage>
        <taxon>Bacteria</taxon>
        <taxon>Bacillati</taxon>
        <taxon>Actinomycetota</taxon>
        <taxon>Actinomycetes</taxon>
        <taxon>Mycobacteriales</taxon>
        <taxon>Gordoniaceae</taxon>
        <taxon>Gordonia</taxon>
    </lineage>
</organism>
<sequence length="124" mass="13999">MTNRMKAKGDQYERDVLAIARRSGFPFAERTRPGRREDEGDIHLAPGVIVQCKDQSETRWRVWLAELNAQRLLARAAHGVLVVKRRGSGGRPPLHLAVMPLDDLLRLLCDCGYGDHDAIVEERS</sequence>
<evidence type="ECO:0008006" key="3">
    <source>
        <dbReference type="Google" id="ProtNLM"/>
    </source>
</evidence>
<reference evidence="1" key="1">
    <citation type="submission" date="2022-01" db="EMBL/GenBank/DDBJ databases">
        <title>Gordonia xiamenensis sp. nov., isolated from surface seawater in Xiamen.</title>
        <authorList>
            <person name="He Y.F."/>
        </authorList>
    </citation>
    <scope>NUCLEOTIDE SEQUENCE</scope>
    <source>
        <strain evidence="1">GW1C4-4</strain>
    </source>
</reference>
<protein>
    <recommendedName>
        <fullName evidence="3">Holliday junction resolvase</fullName>
    </recommendedName>
</protein>
<accession>A0ABS9DLG1</accession>
<gene>
    <name evidence="1" type="ORF">L1892_16245</name>
</gene>
<dbReference type="RefSeq" id="WP_235724654.1">
    <property type="nucleotide sequence ID" value="NZ_JAKGCU010000016.1"/>
</dbReference>
<proteinExistence type="predicted"/>
<comment type="caution">
    <text evidence="1">The sequence shown here is derived from an EMBL/GenBank/DDBJ whole genome shotgun (WGS) entry which is preliminary data.</text>
</comment>
<evidence type="ECO:0000313" key="2">
    <source>
        <dbReference type="Proteomes" id="UP001108089"/>
    </source>
</evidence>